<reference evidence="11 12" key="1">
    <citation type="submission" date="2019-06" db="EMBL/GenBank/DDBJ databases">
        <title>Draft genome of Aliikangiella marina GYP-15.</title>
        <authorList>
            <person name="Wang G."/>
        </authorList>
    </citation>
    <scope>NUCLEOTIDE SEQUENCE [LARGE SCALE GENOMIC DNA]</scope>
    <source>
        <strain evidence="11 12">GYP-15</strain>
    </source>
</reference>
<evidence type="ECO:0000256" key="4">
    <source>
        <dbReference type="ARBA" id="ARBA00022519"/>
    </source>
</evidence>
<comment type="subcellular location">
    <subcellularLocation>
        <location evidence="1 9">Cell inner membrane</location>
        <topology evidence="1 9">Multi-pass membrane protein</topology>
    </subcellularLocation>
</comment>
<accession>A0A545TD30</accession>
<keyword evidence="12" id="KW-1185">Reference proteome</keyword>
<comment type="function">
    <text evidence="9">Part of the tripartite ATP-independent periplasmic (TRAP) transport system.</text>
</comment>
<feature type="transmembrane region" description="Helical" evidence="9">
    <location>
        <begin position="86"/>
        <end position="107"/>
    </location>
</feature>
<evidence type="ECO:0000256" key="5">
    <source>
        <dbReference type="ARBA" id="ARBA00022692"/>
    </source>
</evidence>
<comment type="subunit">
    <text evidence="9">The complex comprises the extracytoplasmic solute receptor protein and the two transmembrane proteins.</text>
</comment>
<evidence type="ECO:0000256" key="8">
    <source>
        <dbReference type="ARBA" id="ARBA00038436"/>
    </source>
</evidence>
<dbReference type="Pfam" id="PF04290">
    <property type="entry name" value="DctQ"/>
    <property type="match status" value="1"/>
</dbReference>
<dbReference type="RefSeq" id="WP_142941745.1">
    <property type="nucleotide sequence ID" value="NZ_VIKR01000002.1"/>
</dbReference>
<evidence type="ECO:0000256" key="1">
    <source>
        <dbReference type="ARBA" id="ARBA00004429"/>
    </source>
</evidence>
<dbReference type="OrthoDB" id="5567560at2"/>
<evidence type="ECO:0000256" key="2">
    <source>
        <dbReference type="ARBA" id="ARBA00022448"/>
    </source>
</evidence>
<comment type="similarity">
    <text evidence="8 9">Belongs to the TRAP transporter small permease family.</text>
</comment>
<evidence type="ECO:0000256" key="7">
    <source>
        <dbReference type="ARBA" id="ARBA00023136"/>
    </source>
</evidence>
<keyword evidence="3" id="KW-1003">Cell membrane</keyword>
<dbReference type="PANTHER" id="PTHR35011">
    <property type="entry name" value="2,3-DIKETO-L-GULONATE TRAP TRANSPORTER SMALL PERMEASE PROTEIN YIAM"/>
    <property type="match status" value="1"/>
</dbReference>
<feature type="transmembrane region" description="Helical" evidence="9">
    <location>
        <begin position="119"/>
        <end position="142"/>
    </location>
</feature>
<dbReference type="EMBL" id="VIKR01000002">
    <property type="protein sequence ID" value="TQV75128.1"/>
    <property type="molecule type" value="Genomic_DNA"/>
</dbReference>
<evidence type="ECO:0000256" key="9">
    <source>
        <dbReference type="RuleBase" id="RU369079"/>
    </source>
</evidence>
<dbReference type="GO" id="GO:0005886">
    <property type="term" value="C:plasma membrane"/>
    <property type="evidence" value="ECO:0007669"/>
    <property type="project" value="UniProtKB-SubCell"/>
</dbReference>
<evidence type="ECO:0000259" key="10">
    <source>
        <dbReference type="Pfam" id="PF04290"/>
    </source>
</evidence>
<name>A0A545TD30_9GAMM</name>
<dbReference type="GO" id="GO:0015740">
    <property type="term" value="P:C4-dicarboxylate transport"/>
    <property type="evidence" value="ECO:0007669"/>
    <property type="project" value="TreeGrafter"/>
</dbReference>
<dbReference type="InterPro" id="IPR055348">
    <property type="entry name" value="DctQ"/>
</dbReference>
<keyword evidence="4 9" id="KW-0997">Cell inner membrane</keyword>
<comment type="caution">
    <text evidence="11">The sequence shown here is derived from an EMBL/GenBank/DDBJ whole genome shotgun (WGS) entry which is preliminary data.</text>
</comment>
<keyword evidence="7 9" id="KW-0472">Membrane</keyword>
<feature type="transmembrane region" description="Helical" evidence="9">
    <location>
        <begin position="15"/>
        <end position="34"/>
    </location>
</feature>
<evidence type="ECO:0000256" key="3">
    <source>
        <dbReference type="ARBA" id="ARBA00022475"/>
    </source>
</evidence>
<dbReference type="Proteomes" id="UP000317839">
    <property type="component" value="Unassembled WGS sequence"/>
</dbReference>
<gene>
    <name evidence="11" type="ORF">FLL45_09325</name>
</gene>
<keyword evidence="6 9" id="KW-1133">Transmembrane helix</keyword>
<keyword evidence="2 9" id="KW-0813">Transport</keyword>
<proteinExistence type="inferred from homology"/>
<evidence type="ECO:0000313" key="12">
    <source>
        <dbReference type="Proteomes" id="UP000317839"/>
    </source>
</evidence>
<feature type="domain" description="Tripartite ATP-independent periplasmic transporters DctQ component" evidence="10">
    <location>
        <begin position="24"/>
        <end position="152"/>
    </location>
</feature>
<dbReference type="AlphaFoldDB" id="A0A545TD30"/>
<dbReference type="InterPro" id="IPR007387">
    <property type="entry name" value="TRAP_DctQ"/>
</dbReference>
<dbReference type="PANTHER" id="PTHR35011:SF2">
    <property type="entry name" value="2,3-DIKETO-L-GULONATE TRAP TRANSPORTER SMALL PERMEASE PROTEIN YIAM"/>
    <property type="match status" value="1"/>
</dbReference>
<feature type="transmembrane region" description="Helical" evidence="9">
    <location>
        <begin position="46"/>
        <end position="65"/>
    </location>
</feature>
<dbReference type="GO" id="GO:0022857">
    <property type="term" value="F:transmembrane transporter activity"/>
    <property type="evidence" value="ECO:0007669"/>
    <property type="project" value="UniProtKB-UniRule"/>
</dbReference>
<organism evidence="11 12">
    <name type="scientific">Aliikangiella marina</name>
    <dbReference type="NCBI Taxonomy" id="1712262"/>
    <lineage>
        <taxon>Bacteria</taxon>
        <taxon>Pseudomonadati</taxon>
        <taxon>Pseudomonadota</taxon>
        <taxon>Gammaproteobacteria</taxon>
        <taxon>Oceanospirillales</taxon>
        <taxon>Pleioneaceae</taxon>
        <taxon>Aliikangiella</taxon>
    </lineage>
</organism>
<keyword evidence="5 9" id="KW-0812">Transmembrane</keyword>
<protein>
    <recommendedName>
        <fullName evidence="9">TRAP transporter small permease protein</fullName>
    </recommendedName>
</protein>
<sequence length="159" mass="18078">MQRLLNQLHRIEQGILWLMLVALIAAGLLQVILRNVFDTGILWNETLIRVLVLWLTLLGALCATVDNRHIKINIFDRLIPKPFISHWQSFLHLVSASVCFLVAYYSFGFVLEEYSYGEIAFGVVPVWVTESIIPIGFGLMGLRFAIQMVTCLTVSKEVN</sequence>
<evidence type="ECO:0000256" key="6">
    <source>
        <dbReference type="ARBA" id="ARBA00022989"/>
    </source>
</evidence>
<evidence type="ECO:0000313" key="11">
    <source>
        <dbReference type="EMBL" id="TQV75128.1"/>
    </source>
</evidence>